<protein>
    <submittedName>
        <fullName evidence="4">Oxidoreductase, short chain dehydrogenase/reductase family protein</fullName>
    </submittedName>
</protein>
<keyword evidence="2" id="KW-0560">Oxidoreductase</keyword>
<proteinExistence type="inferred from homology"/>
<evidence type="ECO:0000313" key="4">
    <source>
        <dbReference type="EMBL" id="ERJ92025.1"/>
    </source>
</evidence>
<comment type="caution">
    <text evidence="4">The sequence shown here is derived from an EMBL/GenBank/DDBJ whole genome shotgun (WGS) entry which is preliminary data.</text>
</comment>
<dbReference type="InterPro" id="IPR002347">
    <property type="entry name" value="SDR_fam"/>
</dbReference>
<dbReference type="PANTHER" id="PTHR42760:SF133">
    <property type="entry name" value="3-OXOACYL-[ACYL-CARRIER-PROTEIN] REDUCTASE"/>
    <property type="match status" value="1"/>
</dbReference>
<dbReference type="Gene3D" id="3.40.50.720">
    <property type="entry name" value="NAD(P)-binding Rossmann-like Domain"/>
    <property type="match status" value="1"/>
</dbReference>
<name>A0ABN0NXA0_TRELE</name>
<dbReference type="InterPro" id="IPR036291">
    <property type="entry name" value="NAD(P)-bd_dom_sf"/>
</dbReference>
<accession>A0ABN0NXA0</accession>
<reference evidence="4 5" key="1">
    <citation type="submission" date="2013-08" db="EMBL/GenBank/DDBJ databases">
        <authorList>
            <person name="Weinstock G."/>
            <person name="Sodergren E."/>
            <person name="Wylie T."/>
            <person name="Fulton L."/>
            <person name="Fulton R."/>
            <person name="Fronick C."/>
            <person name="O'Laughlin M."/>
            <person name="Godfrey J."/>
            <person name="Miner T."/>
            <person name="Herter B."/>
            <person name="Appelbaum E."/>
            <person name="Cordes M."/>
            <person name="Lek S."/>
            <person name="Wollam A."/>
            <person name="Pepin K.H."/>
            <person name="Palsikar V.B."/>
            <person name="Mitreva M."/>
            <person name="Wilson R.K."/>
        </authorList>
    </citation>
    <scope>NUCLEOTIDE SEQUENCE [LARGE SCALE GENOMIC DNA]</scope>
    <source>
        <strain evidence="4 5">ATCC 700332</strain>
    </source>
</reference>
<dbReference type="Pfam" id="PF00106">
    <property type="entry name" value="adh_short"/>
    <property type="match status" value="1"/>
</dbReference>
<dbReference type="EMBL" id="AWVH01000039">
    <property type="protein sequence ID" value="ERJ92025.1"/>
    <property type="molecule type" value="Genomic_DNA"/>
</dbReference>
<comment type="similarity">
    <text evidence="1 3">Belongs to the short-chain dehydrogenases/reductases (SDR) family.</text>
</comment>
<dbReference type="PRINTS" id="PR00081">
    <property type="entry name" value="GDHRDH"/>
</dbReference>
<dbReference type="PANTHER" id="PTHR42760">
    <property type="entry name" value="SHORT-CHAIN DEHYDROGENASES/REDUCTASES FAMILY MEMBER"/>
    <property type="match status" value="1"/>
</dbReference>
<organism evidence="4 5">
    <name type="scientific">Treponema lecithinolyticum ATCC 700332</name>
    <dbReference type="NCBI Taxonomy" id="1321815"/>
    <lineage>
        <taxon>Bacteria</taxon>
        <taxon>Pseudomonadati</taxon>
        <taxon>Spirochaetota</taxon>
        <taxon>Spirochaetia</taxon>
        <taxon>Spirochaetales</taxon>
        <taxon>Treponemataceae</taxon>
        <taxon>Treponema</taxon>
    </lineage>
</organism>
<gene>
    <name evidence="4" type="ORF">HMPREF9193_01683</name>
</gene>
<dbReference type="SUPFAM" id="SSF51735">
    <property type="entry name" value="NAD(P)-binding Rossmann-fold domains"/>
    <property type="match status" value="1"/>
</dbReference>
<dbReference type="Proteomes" id="UP000016649">
    <property type="component" value="Unassembled WGS sequence"/>
</dbReference>
<sequence length="281" mass="30896">MRGIKMTDPLFDVSDKIVIITGGLGQIGAEFVKEFYRRGAKVAVIARTVNPERIQKTLGTKLAESERIAVYALDIQNKSEINTFLDTLEKKWGSPDVLVNNAGIDTQPSAPPEVSGPFEDFPEKIFREVVNVNLIGTFLMTQAVGKRMVSAKKGGSIINIGSIYGIVSPVQDIYAYKKEKTGTAFIKPVAYSAAKSGIYNLTRYCATYWGKEGIRVNTLTPSGVYRDTQDKEFQANYCIRMPIGRMAQADEYNGAVIFLASDASKYMTGSNLVVDGGWTAW</sequence>
<evidence type="ECO:0000313" key="5">
    <source>
        <dbReference type="Proteomes" id="UP000016649"/>
    </source>
</evidence>
<dbReference type="PRINTS" id="PR00080">
    <property type="entry name" value="SDRFAMILY"/>
</dbReference>
<evidence type="ECO:0000256" key="2">
    <source>
        <dbReference type="ARBA" id="ARBA00023002"/>
    </source>
</evidence>
<evidence type="ECO:0000256" key="1">
    <source>
        <dbReference type="ARBA" id="ARBA00006484"/>
    </source>
</evidence>
<evidence type="ECO:0000256" key="3">
    <source>
        <dbReference type="RuleBase" id="RU000363"/>
    </source>
</evidence>
<keyword evidence="5" id="KW-1185">Reference proteome</keyword>